<name>A0A0E9RVE6_ANGAN</name>
<evidence type="ECO:0000313" key="1">
    <source>
        <dbReference type="EMBL" id="JAH32465.1"/>
    </source>
</evidence>
<proteinExistence type="predicted"/>
<sequence length="11" mass="1405">MSIWHFWPLTS</sequence>
<dbReference type="EMBL" id="GBXM01076112">
    <property type="protein sequence ID" value="JAH32465.1"/>
    <property type="molecule type" value="Transcribed_RNA"/>
</dbReference>
<protein>
    <submittedName>
        <fullName evidence="1">Uncharacterized protein</fullName>
    </submittedName>
</protein>
<accession>A0A0E9RVE6</accession>
<reference evidence="1" key="2">
    <citation type="journal article" date="2015" name="Fish Shellfish Immunol.">
        <title>Early steps in the European eel (Anguilla anguilla)-Vibrio vulnificus interaction in the gills: Role of the RtxA13 toxin.</title>
        <authorList>
            <person name="Callol A."/>
            <person name="Pajuelo D."/>
            <person name="Ebbesson L."/>
            <person name="Teles M."/>
            <person name="MacKenzie S."/>
            <person name="Amaro C."/>
        </authorList>
    </citation>
    <scope>NUCLEOTIDE SEQUENCE</scope>
</reference>
<organism evidence="1">
    <name type="scientific">Anguilla anguilla</name>
    <name type="common">European freshwater eel</name>
    <name type="synonym">Muraena anguilla</name>
    <dbReference type="NCBI Taxonomy" id="7936"/>
    <lineage>
        <taxon>Eukaryota</taxon>
        <taxon>Metazoa</taxon>
        <taxon>Chordata</taxon>
        <taxon>Craniata</taxon>
        <taxon>Vertebrata</taxon>
        <taxon>Euteleostomi</taxon>
        <taxon>Actinopterygii</taxon>
        <taxon>Neopterygii</taxon>
        <taxon>Teleostei</taxon>
        <taxon>Anguilliformes</taxon>
        <taxon>Anguillidae</taxon>
        <taxon>Anguilla</taxon>
    </lineage>
</organism>
<reference evidence="1" key="1">
    <citation type="submission" date="2014-11" db="EMBL/GenBank/DDBJ databases">
        <authorList>
            <person name="Amaro Gonzalez C."/>
        </authorList>
    </citation>
    <scope>NUCLEOTIDE SEQUENCE</scope>
</reference>